<feature type="region of interest" description="Disordered" evidence="1">
    <location>
        <begin position="16"/>
        <end position="40"/>
    </location>
</feature>
<name>A0A2I2GGF6_9EURO</name>
<keyword evidence="4" id="KW-1185">Reference proteome</keyword>
<evidence type="ECO:0000313" key="3">
    <source>
        <dbReference type="EMBL" id="PLB51969.1"/>
    </source>
</evidence>
<sequence length="204" mass="21117">MNFLALLLSTIPLANAQSSPASSASPTPNPSPGGSESGSAFTLNIRWSNSPLSGPLSASAGSFWTGKPTASYCPENVPGCQAVNTTSFEAQDGKLFLNAGVPGGQQVYISPQGKLTYTVPHSGYIPSGSVTDFASWSGDFLNPFLTFWLCNGQGTDSNAWAVWLEYTNGTTGAITNNGMDGENACTRIALQKGGYGGPAAWAFT</sequence>
<organism evidence="3 4">
    <name type="scientific">Aspergillus steynii IBT 23096</name>
    <dbReference type="NCBI Taxonomy" id="1392250"/>
    <lineage>
        <taxon>Eukaryota</taxon>
        <taxon>Fungi</taxon>
        <taxon>Dikarya</taxon>
        <taxon>Ascomycota</taxon>
        <taxon>Pezizomycotina</taxon>
        <taxon>Eurotiomycetes</taxon>
        <taxon>Eurotiomycetidae</taxon>
        <taxon>Eurotiales</taxon>
        <taxon>Aspergillaceae</taxon>
        <taxon>Aspergillus</taxon>
        <taxon>Aspergillus subgen. Circumdati</taxon>
    </lineage>
</organism>
<dbReference type="EMBL" id="MSFO01000002">
    <property type="protein sequence ID" value="PLB51969.1"/>
    <property type="molecule type" value="Genomic_DNA"/>
</dbReference>
<dbReference type="PANTHER" id="PTHR42047:SF1">
    <property type="entry name" value="PROTEIN, PUTATIVE (AFU_ORTHOLOGUE AFUA_6G03560)-RELATED"/>
    <property type="match status" value="1"/>
</dbReference>
<feature type="signal peptide" evidence="2">
    <location>
        <begin position="1"/>
        <end position="16"/>
    </location>
</feature>
<dbReference type="InterPro" id="IPR052820">
    <property type="entry name" value="PhiA_domain"/>
</dbReference>
<gene>
    <name evidence="3" type="ORF">P170DRAFT_94690</name>
</gene>
<dbReference type="Proteomes" id="UP000234275">
    <property type="component" value="Unassembled WGS sequence"/>
</dbReference>
<protein>
    <recommendedName>
        <fullName evidence="5">Cell wall protein PhiA</fullName>
    </recommendedName>
</protein>
<proteinExistence type="predicted"/>
<dbReference type="STRING" id="1392250.A0A2I2GGF6"/>
<reference evidence="3 4" key="1">
    <citation type="submission" date="2016-12" db="EMBL/GenBank/DDBJ databases">
        <title>The genomes of Aspergillus section Nigri reveals drivers in fungal speciation.</title>
        <authorList>
            <consortium name="DOE Joint Genome Institute"/>
            <person name="Vesth T.C."/>
            <person name="Nybo J."/>
            <person name="Theobald S."/>
            <person name="Brandl J."/>
            <person name="Frisvad J.C."/>
            <person name="Nielsen K.F."/>
            <person name="Lyhne E.K."/>
            <person name="Kogle M.E."/>
            <person name="Kuo A."/>
            <person name="Riley R."/>
            <person name="Clum A."/>
            <person name="Nolan M."/>
            <person name="Lipzen A."/>
            <person name="Salamov A."/>
            <person name="Henrissat B."/>
            <person name="Wiebenga A."/>
            <person name="De Vries R.P."/>
            <person name="Grigoriev I.V."/>
            <person name="Mortensen U.H."/>
            <person name="Andersen M.R."/>
            <person name="Baker S.E."/>
        </authorList>
    </citation>
    <scope>NUCLEOTIDE SEQUENCE [LARGE SCALE GENOMIC DNA]</scope>
    <source>
        <strain evidence="3 4">IBT 23096</strain>
    </source>
</reference>
<comment type="caution">
    <text evidence="3">The sequence shown here is derived from an EMBL/GenBank/DDBJ whole genome shotgun (WGS) entry which is preliminary data.</text>
</comment>
<accession>A0A2I2GGF6</accession>
<evidence type="ECO:0008006" key="5">
    <source>
        <dbReference type="Google" id="ProtNLM"/>
    </source>
</evidence>
<dbReference type="AlphaFoldDB" id="A0A2I2GGF6"/>
<evidence type="ECO:0000256" key="2">
    <source>
        <dbReference type="SAM" id="SignalP"/>
    </source>
</evidence>
<keyword evidence="2" id="KW-0732">Signal</keyword>
<dbReference type="GeneID" id="36563149"/>
<dbReference type="VEuPathDB" id="FungiDB:P170DRAFT_94690"/>
<evidence type="ECO:0000313" key="4">
    <source>
        <dbReference type="Proteomes" id="UP000234275"/>
    </source>
</evidence>
<dbReference type="PANTHER" id="PTHR42047">
    <property type="entry name" value="PROTEIN, PUTATIVE (AFU_ORTHOLOGUE AFUA_6G03560)-RELATED"/>
    <property type="match status" value="1"/>
</dbReference>
<dbReference type="OrthoDB" id="5430620at2759"/>
<dbReference type="RefSeq" id="XP_024707271.1">
    <property type="nucleotide sequence ID" value="XM_024855442.1"/>
</dbReference>
<evidence type="ECO:0000256" key="1">
    <source>
        <dbReference type="SAM" id="MobiDB-lite"/>
    </source>
</evidence>
<feature type="chain" id="PRO_5014178223" description="Cell wall protein PhiA" evidence="2">
    <location>
        <begin position="17"/>
        <end position="204"/>
    </location>
</feature>